<dbReference type="Proteomes" id="UP001153269">
    <property type="component" value="Unassembled WGS sequence"/>
</dbReference>
<proteinExistence type="predicted"/>
<dbReference type="AlphaFoldDB" id="A0A9N7YQ60"/>
<name>A0A9N7YQ60_PLEPL</name>
<accession>A0A9N7YQ60</accession>
<keyword evidence="3" id="KW-1185">Reference proteome</keyword>
<evidence type="ECO:0000313" key="2">
    <source>
        <dbReference type="EMBL" id="CAB1433788.1"/>
    </source>
</evidence>
<feature type="compositionally biased region" description="Polar residues" evidence="1">
    <location>
        <begin position="49"/>
        <end position="66"/>
    </location>
</feature>
<evidence type="ECO:0000313" key="3">
    <source>
        <dbReference type="Proteomes" id="UP001153269"/>
    </source>
</evidence>
<organism evidence="2 3">
    <name type="scientific">Pleuronectes platessa</name>
    <name type="common">European plaice</name>
    <dbReference type="NCBI Taxonomy" id="8262"/>
    <lineage>
        <taxon>Eukaryota</taxon>
        <taxon>Metazoa</taxon>
        <taxon>Chordata</taxon>
        <taxon>Craniata</taxon>
        <taxon>Vertebrata</taxon>
        <taxon>Euteleostomi</taxon>
        <taxon>Actinopterygii</taxon>
        <taxon>Neopterygii</taxon>
        <taxon>Teleostei</taxon>
        <taxon>Neoteleostei</taxon>
        <taxon>Acanthomorphata</taxon>
        <taxon>Carangaria</taxon>
        <taxon>Pleuronectiformes</taxon>
        <taxon>Pleuronectoidei</taxon>
        <taxon>Pleuronectidae</taxon>
        <taxon>Pleuronectes</taxon>
    </lineage>
</organism>
<comment type="caution">
    <text evidence="2">The sequence shown here is derived from an EMBL/GenBank/DDBJ whole genome shotgun (WGS) entry which is preliminary data.</text>
</comment>
<evidence type="ECO:0000256" key="1">
    <source>
        <dbReference type="SAM" id="MobiDB-lite"/>
    </source>
</evidence>
<feature type="region of interest" description="Disordered" evidence="1">
    <location>
        <begin position="46"/>
        <end position="85"/>
    </location>
</feature>
<protein>
    <submittedName>
        <fullName evidence="2">Uncharacterized protein</fullName>
    </submittedName>
</protein>
<gene>
    <name evidence="2" type="ORF">PLEPLA_LOCUS21879</name>
</gene>
<reference evidence="2" key="1">
    <citation type="submission" date="2020-03" db="EMBL/GenBank/DDBJ databases">
        <authorList>
            <person name="Weist P."/>
        </authorList>
    </citation>
    <scope>NUCLEOTIDE SEQUENCE</scope>
</reference>
<sequence length="120" mass="13508">MTTALPLSHSIDISYQPSAPHSFNDLHLANQLNEFYYHFERQLDRTDTIPHNNQPPSKSITNTSSAGVRDSPHLPTTVPHSPFTKVSPLSILDRDVKLFRRQNIHKAAGPDCLPIQDETL</sequence>
<dbReference type="EMBL" id="CADEAL010001596">
    <property type="protein sequence ID" value="CAB1433788.1"/>
    <property type="molecule type" value="Genomic_DNA"/>
</dbReference>